<dbReference type="HOGENOM" id="CLU_1959867_0_0_1"/>
<protein>
    <submittedName>
        <fullName evidence="1">Unplaced genomic scaffold scaffold_23, whole genome shotgun sequence</fullName>
    </submittedName>
</protein>
<dbReference type="EMBL" id="KN839857">
    <property type="protein sequence ID" value="KIJ62088.1"/>
    <property type="molecule type" value="Genomic_DNA"/>
</dbReference>
<reference evidence="1 2" key="1">
    <citation type="submission" date="2014-04" db="EMBL/GenBank/DDBJ databases">
        <title>Evolutionary Origins and Diversification of the Mycorrhizal Mutualists.</title>
        <authorList>
            <consortium name="DOE Joint Genome Institute"/>
            <consortium name="Mycorrhizal Genomics Consortium"/>
            <person name="Kohler A."/>
            <person name="Kuo A."/>
            <person name="Nagy L.G."/>
            <person name="Floudas D."/>
            <person name="Copeland A."/>
            <person name="Barry K.W."/>
            <person name="Cichocki N."/>
            <person name="Veneault-Fourrey C."/>
            <person name="LaButti K."/>
            <person name="Lindquist E.A."/>
            <person name="Lipzen A."/>
            <person name="Lundell T."/>
            <person name="Morin E."/>
            <person name="Murat C."/>
            <person name="Riley R."/>
            <person name="Ohm R."/>
            <person name="Sun H."/>
            <person name="Tunlid A."/>
            <person name="Henrissat B."/>
            <person name="Grigoriev I.V."/>
            <person name="Hibbett D.S."/>
            <person name="Martin F."/>
        </authorList>
    </citation>
    <scope>NUCLEOTIDE SEQUENCE [LARGE SCALE GENOMIC DNA]</scope>
    <source>
        <strain evidence="1 2">MD-312</strain>
    </source>
</reference>
<accession>A0A0C9W5Q9</accession>
<dbReference type="Proteomes" id="UP000053820">
    <property type="component" value="Unassembled WGS sequence"/>
</dbReference>
<dbReference type="OrthoDB" id="10571524at2759"/>
<proteinExistence type="predicted"/>
<organism evidence="1 2">
    <name type="scientific">Hydnomerulius pinastri MD-312</name>
    <dbReference type="NCBI Taxonomy" id="994086"/>
    <lineage>
        <taxon>Eukaryota</taxon>
        <taxon>Fungi</taxon>
        <taxon>Dikarya</taxon>
        <taxon>Basidiomycota</taxon>
        <taxon>Agaricomycotina</taxon>
        <taxon>Agaricomycetes</taxon>
        <taxon>Agaricomycetidae</taxon>
        <taxon>Boletales</taxon>
        <taxon>Boletales incertae sedis</taxon>
        <taxon>Leucogyrophana</taxon>
    </lineage>
</organism>
<dbReference type="AlphaFoldDB" id="A0A0C9W5Q9"/>
<gene>
    <name evidence="1" type="ORF">HYDPIDRAFT_114933</name>
</gene>
<keyword evidence="2" id="KW-1185">Reference proteome</keyword>
<evidence type="ECO:0000313" key="2">
    <source>
        <dbReference type="Proteomes" id="UP000053820"/>
    </source>
</evidence>
<sequence length="128" mass="14231">MDMLITPRSGNHARVVALLRPLTKCRALRESVLSPDVIEGFLQSLDKILQDKRSRAFDHAMDCLACLMEYDELSSDVIKALEVNWGSGSRSRLSWMLDISRASLHAIVLVAHKGTSAAFTRSIVVHDP</sequence>
<evidence type="ECO:0000313" key="1">
    <source>
        <dbReference type="EMBL" id="KIJ62088.1"/>
    </source>
</evidence>
<name>A0A0C9W5Q9_9AGAM</name>